<keyword evidence="2" id="KW-1185">Reference proteome</keyword>
<reference evidence="1 2" key="1">
    <citation type="submission" date="2024-07" db="EMBL/GenBank/DDBJ databases">
        <authorList>
            <person name="Lee S."/>
            <person name="Kang M."/>
        </authorList>
    </citation>
    <scope>NUCLEOTIDE SEQUENCE [LARGE SCALE GENOMIC DNA]</scope>
    <source>
        <strain evidence="1 2">DS6</strain>
    </source>
</reference>
<sequence length="230" mass="25382">MADHATPDIVPLLGRGHHRTMRKGACFMEMASYLAGEKWSDHPRCTHPLLGELARDVNDAVSDDTRQRLAPMIPDVVGLNPTDPRVDAWIARLATIAALPISAYATQRVVAVGLLRCERMLAEIESRPSYDLSPLASDAFSDAPEAATWAHDFVRQIGVPSGRRTGRTFASETGPVIVRHCVSGIAQATVRDREERLLQLLHQAIDLCRVAQAQPESRRYDVEPFARRSG</sequence>
<comment type="caution">
    <text evidence="1">The sequence shown here is derived from an EMBL/GenBank/DDBJ whole genome shotgun (WGS) entry which is preliminary data.</text>
</comment>
<organism evidence="1 2">
    <name type="scientific">Nocardioides eburneus</name>
    <dbReference type="NCBI Taxonomy" id="3231482"/>
    <lineage>
        <taxon>Bacteria</taxon>
        <taxon>Bacillati</taxon>
        <taxon>Actinomycetota</taxon>
        <taxon>Actinomycetes</taxon>
        <taxon>Propionibacteriales</taxon>
        <taxon>Nocardioidaceae</taxon>
        <taxon>Nocardioides</taxon>
    </lineage>
</organism>
<gene>
    <name evidence="1" type="ORF">AB3X52_04725</name>
</gene>
<protein>
    <recommendedName>
        <fullName evidence="3">DUF222 domain-containing protein</fullName>
    </recommendedName>
</protein>
<proteinExistence type="predicted"/>
<dbReference type="EMBL" id="JBFPJR010000006">
    <property type="protein sequence ID" value="MEX0426917.1"/>
    <property type="molecule type" value="Genomic_DNA"/>
</dbReference>
<evidence type="ECO:0000313" key="2">
    <source>
        <dbReference type="Proteomes" id="UP001556631"/>
    </source>
</evidence>
<dbReference type="Proteomes" id="UP001556631">
    <property type="component" value="Unassembled WGS sequence"/>
</dbReference>
<evidence type="ECO:0008006" key="3">
    <source>
        <dbReference type="Google" id="ProtNLM"/>
    </source>
</evidence>
<evidence type="ECO:0000313" key="1">
    <source>
        <dbReference type="EMBL" id="MEX0426917.1"/>
    </source>
</evidence>
<dbReference type="RefSeq" id="WP_367991801.1">
    <property type="nucleotide sequence ID" value="NZ_JBFPJR010000006.1"/>
</dbReference>
<name>A0ABV3SX17_9ACTN</name>
<accession>A0ABV3SX17</accession>